<dbReference type="GO" id="GO:0008017">
    <property type="term" value="F:microtubule binding"/>
    <property type="evidence" value="ECO:0007669"/>
    <property type="project" value="TreeGrafter"/>
</dbReference>
<dbReference type="EMBL" id="CAXIEN010000194">
    <property type="protein sequence ID" value="CAL1285705.1"/>
    <property type="molecule type" value="Genomic_DNA"/>
</dbReference>
<dbReference type="InterPro" id="IPR051756">
    <property type="entry name" value="Centrosomal_MT-associated"/>
</dbReference>
<dbReference type="GO" id="GO:0005813">
    <property type="term" value="C:centrosome"/>
    <property type="evidence" value="ECO:0007669"/>
    <property type="project" value="TreeGrafter"/>
</dbReference>
<name>A0AAV2AQQ0_9ARAC</name>
<feature type="compositionally biased region" description="Basic and acidic residues" evidence="1">
    <location>
        <begin position="222"/>
        <end position="245"/>
    </location>
</feature>
<dbReference type="PANTHER" id="PTHR19336">
    <property type="entry name" value="UNCHARACTERIZED DUF1167"/>
    <property type="match status" value="1"/>
</dbReference>
<sequence>MTAGIVKAFQKLQAKINHLEQAKILEKNTRSQEVQVDSDSDLTINDIKYEILLTQLRYIIKIVREYANDKSTSSVDKDRYETTDSDPASSANNFGSMHEGLDVQHKDHIDCLPGTSICKMSTEISHHEETEKNVDDHQVSTTGTQTSNKVNTSSATEKLLQDYSKTDSHSHYHLKLNDVPFILGASSSASHSVVANVQNIIALMKSHNKALCAPKLQIQRDAKSAKTHRIDTKDANSAKMHRPDTQDANQMLQQLSEELSKLTMKQERLKEIFDNANAGQQSSDAKVKASQHFDTEGELKNQIANNAGDAGQSASTGAFQKNSKQPPRQKFRANFSNQEKHIIPTVRMQANEDPQLARRKMLRSLKDFKTHLSEEDLSWK</sequence>
<comment type="caution">
    <text evidence="2">The sequence shown here is derived from an EMBL/GenBank/DDBJ whole genome shotgun (WGS) entry which is preliminary data.</text>
</comment>
<dbReference type="PANTHER" id="PTHR19336:SF9">
    <property type="entry name" value="SPINDLE POLE BODY PROTEIN PPC89"/>
    <property type="match status" value="1"/>
</dbReference>
<evidence type="ECO:0000313" key="3">
    <source>
        <dbReference type="Proteomes" id="UP001497382"/>
    </source>
</evidence>
<feature type="compositionally biased region" description="Basic and acidic residues" evidence="1">
    <location>
        <begin position="126"/>
        <end position="138"/>
    </location>
</feature>
<accession>A0AAV2AQQ0</accession>
<evidence type="ECO:0000256" key="1">
    <source>
        <dbReference type="SAM" id="MobiDB-lite"/>
    </source>
</evidence>
<feature type="compositionally biased region" description="Polar residues" evidence="1">
    <location>
        <begin position="312"/>
        <end position="326"/>
    </location>
</feature>
<feature type="compositionally biased region" description="Polar residues" evidence="1">
    <location>
        <begin position="85"/>
        <end position="95"/>
    </location>
</feature>
<feature type="region of interest" description="Disordered" evidence="1">
    <location>
        <begin position="126"/>
        <end position="153"/>
    </location>
</feature>
<evidence type="ECO:0000313" key="2">
    <source>
        <dbReference type="EMBL" id="CAL1285705.1"/>
    </source>
</evidence>
<organism evidence="2 3">
    <name type="scientific">Larinioides sclopetarius</name>
    <dbReference type="NCBI Taxonomy" id="280406"/>
    <lineage>
        <taxon>Eukaryota</taxon>
        <taxon>Metazoa</taxon>
        <taxon>Ecdysozoa</taxon>
        <taxon>Arthropoda</taxon>
        <taxon>Chelicerata</taxon>
        <taxon>Arachnida</taxon>
        <taxon>Araneae</taxon>
        <taxon>Araneomorphae</taxon>
        <taxon>Entelegynae</taxon>
        <taxon>Araneoidea</taxon>
        <taxon>Araneidae</taxon>
        <taxon>Larinioides</taxon>
    </lineage>
</organism>
<feature type="compositionally biased region" description="Polar residues" evidence="1">
    <location>
        <begin position="139"/>
        <end position="153"/>
    </location>
</feature>
<feature type="region of interest" description="Disordered" evidence="1">
    <location>
        <begin position="71"/>
        <end position="98"/>
    </location>
</feature>
<reference evidence="2 3" key="1">
    <citation type="submission" date="2024-04" db="EMBL/GenBank/DDBJ databases">
        <authorList>
            <person name="Rising A."/>
            <person name="Reimegard J."/>
            <person name="Sonavane S."/>
            <person name="Akerstrom W."/>
            <person name="Nylinder S."/>
            <person name="Hedman E."/>
            <person name="Kallberg Y."/>
        </authorList>
    </citation>
    <scope>NUCLEOTIDE SEQUENCE [LARGE SCALE GENOMIC DNA]</scope>
</reference>
<dbReference type="Proteomes" id="UP001497382">
    <property type="component" value="Unassembled WGS sequence"/>
</dbReference>
<proteinExistence type="predicted"/>
<feature type="region of interest" description="Disordered" evidence="1">
    <location>
        <begin position="222"/>
        <end position="246"/>
    </location>
</feature>
<protein>
    <submittedName>
        <fullName evidence="2">Uncharacterized protein</fullName>
    </submittedName>
</protein>
<keyword evidence="3" id="KW-1185">Reference proteome</keyword>
<feature type="region of interest" description="Disordered" evidence="1">
    <location>
        <begin position="306"/>
        <end position="328"/>
    </location>
</feature>
<gene>
    <name evidence="2" type="ORF">LARSCL_LOCUS13865</name>
</gene>
<dbReference type="AlphaFoldDB" id="A0AAV2AQQ0"/>